<accession>A0AAN8H2W4</accession>
<keyword evidence="4" id="KW-1185">Reference proteome</keyword>
<evidence type="ECO:0000313" key="4">
    <source>
        <dbReference type="Proteomes" id="UP001335648"/>
    </source>
</evidence>
<evidence type="ECO:0000256" key="2">
    <source>
        <dbReference type="SAM" id="Phobius"/>
    </source>
</evidence>
<comment type="caution">
    <text evidence="3">The sequence shown here is derived from an EMBL/GenBank/DDBJ whole genome shotgun (WGS) entry which is preliminary data.</text>
</comment>
<name>A0AAN8H2W4_9TELE</name>
<dbReference type="AlphaFoldDB" id="A0AAN8H2W4"/>
<protein>
    <submittedName>
        <fullName evidence="3">Uncharacterized protein</fullName>
    </submittedName>
</protein>
<dbReference type="PROSITE" id="PS51257">
    <property type="entry name" value="PROKAR_LIPOPROTEIN"/>
    <property type="match status" value="1"/>
</dbReference>
<evidence type="ECO:0000313" key="3">
    <source>
        <dbReference type="EMBL" id="KAK5900022.1"/>
    </source>
</evidence>
<feature type="compositionally biased region" description="Pro residues" evidence="1">
    <location>
        <begin position="33"/>
        <end position="44"/>
    </location>
</feature>
<proteinExistence type="predicted"/>
<feature type="region of interest" description="Disordered" evidence="1">
    <location>
        <begin position="31"/>
        <end position="50"/>
    </location>
</feature>
<organism evidence="3 4">
    <name type="scientific">Champsocephalus esox</name>
    <name type="common">pike icefish</name>
    <dbReference type="NCBI Taxonomy" id="159716"/>
    <lineage>
        <taxon>Eukaryota</taxon>
        <taxon>Metazoa</taxon>
        <taxon>Chordata</taxon>
        <taxon>Craniata</taxon>
        <taxon>Vertebrata</taxon>
        <taxon>Euteleostomi</taxon>
        <taxon>Actinopterygii</taxon>
        <taxon>Neopterygii</taxon>
        <taxon>Teleostei</taxon>
        <taxon>Neoteleostei</taxon>
        <taxon>Acanthomorphata</taxon>
        <taxon>Eupercaria</taxon>
        <taxon>Perciformes</taxon>
        <taxon>Notothenioidei</taxon>
        <taxon>Channichthyidae</taxon>
        <taxon>Champsocephalus</taxon>
    </lineage>
</organism>
<reference evidence="3 4" key="1">
    <citation type="journal article" date="2023" name="Mol. Biol. Evol.">
        <title>Genomics of Secondarily Temperate Adaptation in the Only Non-Antarctic Icefish.</title>
        <authorList>
            <person name="Rivera-Colon A.G."/>
            <person name="Rayamajhi N."/>
            <person name="Minhas B.F."/>
            <person name="Madrigal G."/>
            <person name="Bilyk K.T."/>
            <person name="Yoon V."/>
            <person name="Hune M."/>
            <person name="Gregory S."/>
            <person name="Cheng C.H.C."/>
            <person name="Catchen J.M."/>
        </authorList>
    </citation>
    <scope>NUCLEOTIDE SEQUENCE [LARGE SCALE GENOMIC DNA]</scope>
    <source>
        <strain evidence="3">JC2023a</strain>
    </source>
</reference>
<gene>
    <name evidence="3" type="ORF">CesoFtcFv8_009438</name>
</gene>
<dbReference type="EMBL" id="JAULUE010002052">
    <property type="protein sequence ID" value="KAK5900022.1"/>
    <property type="molecule type" value="Genomic_DNA"/>
</dbReference>
<sequence length="80" mass="8120">MERRREREIGEGGLVAFLLSGAAACFISAAASSPPPPPGPPAPDGEPGYYPNGSSVFIITSTYASTPPLCRDGGAAVIDN</sequence>
<evidence type="ECO:0000256" key="1">
    <source>
        <dbReference type="SAM" id="MobiDB-lite"/>
    </source>
</evidence>
<feature type="transmembrane region" description="Helical" evidence="2">
    <location>
        <begin position="12"/>
        <end position="31"/>
    </location>
</feature>
<dbReference type="Proteomes" id="UP001335648">
    <property type="component" value="Unassembled WGS sequence"/>
</dbReference>
<keyword evidence="2" id="KW-0472">Membrane</keyword>
<keyword evidence="2" id="KW-1133">Transmembrane helix</keyword>
<keyword evidence="2" id="KW-0812">Transmembrane</keyword>